<gene>
    <name evidence="1" type="ORF">SALWKB29_1922</name>
</gene>
<dbReference type="OrthoDB" id="8611610at2"/>
<evidence type="ECO:0000313" key="1">
    <source>
        <dbReference type="EMBL" id="KDN14020.1"/>
    </source>
</evidence>
<dbReference type="EMBL" id="JFZV01000012">
    <property type="protein sequence ID" value="KDN14020.1"/>
    <property type="molecule type" value="Genomic_DNA"/>
</dbReference>
<evidence type="ECO:0000313" key="2">
    <source>
        <dbReference type="Proteomes" id="UP000027170"/>
    </source>
</evidence>
<dbReference type="RefSeq" id="WP_051608287.1">
    <property type="nucleotide sequence ID" value="NZ_JFZV01000012.1"/>
</dbReference>
<proteinExistence type="predicted"/>
<evidence type="ECO:0008006" key="3">
    <source>
        <dbReference type="Google" id="ProtNLM"/>
    </source>
</evidence>
<protein>
    <recommendedName>
        <fullName evidence="3">Siphovirus Gp157 family protein</fullName>
    </recommendedName>
</protein>
<dbReference type="Pfam" id="PF05565">
    <property type="entry name" value="Sipho_Gp157"/>
    <property type="match status" value="1"/>
</dbReference>
<comment type="caution">
    <text evidence="1">The sequence shown here is derived from an EMBL/GenBank/DDBJ whole genome shotgun (WGS) entry which is preliminary data.</text>
</comment>
<dbReference type="InterPro" id="IPR008840">
    <property type="entry name" value="Sipho_Gp157"/>
</dbReference>
<keyword evidence="2" id="KW-1185">Reference proteome</keyword>
<organism evidence="1 2">
    <name type="scientific">Snodgrassella communis</name>
    <dbReference type="NCBI Taxonomy" id="2946699"/>
    <lineage>
        <taxon>Bacteria</taxon>
        <taxon>Pseudomonadati</taxon>
        <taxon>Pseudomonadota</taxon>
        <taxon>Betaproteobacteria</taxon>
        <taxon>Neisseriales</taxon>
        <taxon>Neisseriaceae</taxon>
        <taxon>Snodgrassella</taxon>
    </lineage>
</organism>
<dbReference type="AlphaFoldDB" id="A0A836Z2F1"/>
<dbReference type="Proteomes" id="UP000027170">
    <property type="component" value="Unassembled WGS sequence"/>
</dbReference>
<accession>A0A836Z2F1</accession>
<reference evidence="1 2" key="1">
    <citation type="submission" date="2014-03" db="EMBL/GenBank/DDBJ databases">
        <title>The genomes of two eusocial bee gut symbionts.</title>
        <authorList>
            <person name="Kwong W.K."/>
            <person name="Engel P."/>
            <person name="Koch H."/>
            <person name="Moran N.A."/>
        </authorList>
    </citation>
    <scope>NUCLEOTIDE SEQUENCE [LARGE SCALE GENOMIC DNA]</scope>
    <source>
        <strain evidence="2">wkB29</strain>
    </source>
</reference>
<sequence length="164" mass="18767">MSNIKLYQCADDVVRLLNAMDNDADISPDTIAMVIEDFQSKALDVGGYVLNLSSQREMISNHIKDMQAKLKWVDNKIENITKYIEIQMRRSDIKQINSFDGTFSMRFRKNPPKVEIFDESLIPDEHFRVKTVKEVNKTSLKEALASGADVQGARLVQTETLRIK</sequence>
<name>A0A836Z2F1_9NEIS</name>